<keyword evidence="1" id="KW-0812">Transmembrane</keyword>
<feature type="transmembrane region" description="Helical" evidence="1">
    <location>
        <begin position="194"/>
        <end position="212"/>
    </location>
</feature>
<evidence type="ECO:0000313" key="3">
    <source>
        <dbReference type="Proteomes" id="UP001178288"/>
    </source>
</evidence>
<name>A0AA95MMM7_9BACI</name>
<evidence type="ECO:0000313" key="2">
    <source>
        <dbReference type="EMBL" id="WHY84685.1"/>
    </source>
</evidence>
<dbReference type="AlphaFoldDB" id="A0AA95MMM7"/>
<keyword evidence="1" id="KW-0472">Membrane</keyword>
<dbReference type="KEGG" id="nnv:QNH39_18800"/>
<feature type="transmembrane region" description="Helical" evidence="1">
    <location>
        <begin position="110"/>
        <end position="129"/>
    </location>
</feature>
<proteinExistence type="predicted"/>
<keyword evidence="3" id="KW-1185">Reference proteome</keyword>
<reference evidence="2" key="1">
    <citation type="submission" date="2023-05" db="EMBL/GenBank/DDBJ databases">
        <title>Comparative genomics of Bacillaceae isolates and their secondary metabolite potential.</title>
        <authorList>
            <person name="Song L."/>
            <person name="Nielsen L.J."/>
            <person name="Mohite O."/>
            <person name="Xu X."/>
            <person name="Weber T."/>
            <person name="Kovacs A.T."/>
        </authorList>
    </citation>
    <scope>NUCLEOTIDE SEQUENCE</scope>
    <source>
        <strain evidence="2">XLM17</strain>
    </source>
</reference>
<feature type="transmembrane region" description="Helical" evidence="1">
    <location>
        <begin position="31"/>
        <end position="52"/>
    </location>
</feature>
<dbReference type="Proteomes" id="UP001178288">
    <property type="component" value="Chromosome"/>
</dbReference>
<gene>
    <name evidence="2" type="ORF">QNH39_18800</name>
</gene>
<dbReference type="RefSeq" id="WP_066089994.1">
    <property type="nucleotide sequence ID" value="NZ_CP126114.1"/>
</dbReference>
<evidence type="ECO:0000256" key="1">
    <source>
        <dbReference type="SAM" id="Phobius"/>
    </source>
</evidence>
<protein>
    <submittedName>
        <fullName evidence="2">Uncharacterized protein</fullName>
    </submittedName>
</protein>
<sequence>MRNRHRIRRILHQNMHNTSPQSVVEKSKFNWLDTSLIIGFITALGYFVAYSFKKGYLNYFGISEIFLKQIDIIIVIISISIVGTLLFYLYSIYNNLSKVLEQFNNPYTKLFKEAFLPFLVLGLPSAIFLSDSIKVVLIILSIYLVLIYILPIIKFKDVRGYKNKIEKELISLDEEGFTLKNIMFAFRNLPSSRIFLTIVTFLIMQPTVHLIGHMNAELERKFYVLDIKGHNYLVIDKFGDNFIIAPYDTKKNTMKQEFQIIEIKSDFDSPLVYKKIILPDKIKFIQDKSNKN</sequence>
<keyword evidence="1" id="KW-1133">Transmembrane helix</keyword>
<feature type="transmembrane region" description="Helical" evidence="1">
    <location>
        <begin position="135"/>
        <end position="153"/>
    </location>
</feature>
<feature type="transmembrane region" description="Helical" evidence="1">
    <location>
        <begin position="72"/>
        <end position="90"/>
    </location>
</feature>
<dbReference type="EMBL" id="CP126114">
    <property type="protein sequence ID" value="WHY84685.1"/>
    <property type="molecule type" value="Genomic_DNA"/>
</dbReference>
<accession>A0AA95MMM7</accession>
<organism evidence="2 3">
    <name type="scientific">Neobacillus novalis</name>
    <dbReference type="NCBI Taxonomy" id="220687"/>
    <lineage>
        <taxon>Bacteria</taxon>
        <taxon>Bacillati</taxon>
        <taxon>Bacillota</taxon>
        <taxon>Bacilli</taxon>
        <taxon>Bacillales</taxon>
        <taxon>Bacillaceae</taxon>
        <taxon>Neobacillus</taxon>
    </lineage>
</organism>